<organism evidence="1 2">
    <name type="scientific">Emiliania huxleyi (strain CCMP1516)</name>
    <dbReference type="NCBI Taxonomy" id="280463"/>
    <lineage>
        <taxon>Eukaryota</taxon>
        <taxon>Haptista</taxon>
        <taxon>Haptophyta</taxon>
        <taxon>Prymnesiophyceae</taxon>
        <taxon>Isochrysidales</taxon>
        <taxon>Noelaerhabdaceae</taxon>
        <taxon>Emiliania</taxon>
    </lineage>
</organism>
<keyword evidence="2" id="KW-1185">Reference proteome</keyword>
<dbReference type="EnsemblProtists" id="EOD39205">
    <property type="protein sequence ID" value="EOD39205"/>
    <property type="gene ID" value="EMIHUDRAFT_108963"/>
</dbReference>
<dbReference type="KEGG" id="ehx:EMIHUDRAFT_108963"/>
<evidence type="ECO:0000313" key="2">
    <source>
        <dbReference type="Proteomes" id="UP000013827"/>
    </source>
</evidence>
<dbReference type="RefSeq" id="XP_005791634.1">
    <property type="nucleotide sequence ID" value="XM_005791577.1"/>
</dbReference>
<accession>A0A0D3KTX0</accession>
<reference evidence="2" key="1">
    <citation type="journal article" date="2013" name="Nature">
        <title>Pan genome of the phytoplankton Emiliania underpins its global distribution.</title>
        <authorList>
            <person name="Read B.A."/>
            <person name="Kegel J."/>
            <person name="Klute M.J."/>
            <person name="Kuo A."/>
            <person name="Lefebvre S.C."/>
            <person name="Maumus F."/>
            <person name="Mayer C."/>
            <person name="Miller J."/>
            <person name="Monier A."/>
            <person name="Salamov A."/>
            <person name="Young J."/>
            <person name="Aguilar M."/>
            <person name="Claverie J.M."/>
            <person name="Frickenhaus S."/>
            <person name="Gonzalez K."/>
            <person name="Herman E.K."/>
            <person name="Lin Y.C."/>
            <person name="Napier J."/>
            <person name="Ogata H."/>
            <person name="Sarno A.F."/>
            <person name="Shmutz J."/>
            <person name="Schroeder D."/>
            <person name="de Vargas C."/>
            <person name="Verret F."/>
            <person name="von Dassow P."/>
            <person name="Valentin K."/>
            <person name="Van de Peer Y."/>
            <person name="Wheeler G."/>
            <person name="Dacks J.B."/>
            <person name="Delwiche C.F."/>
            <person name="Dyhrman S.T."/>
            <person name="Glockner G."/>
            <person name="John U."/>
            <person name="Richards T."/>
            <person name="Worden A.Z."/>
            <person name="Zhang X."/>
            <person name="Grigoriev I.V."/>
            <person name="Allen A.E."/>
            <person name="Bidle K."/>
            <person name="Borodovsky M."/>
            <person name="Bowler C."/>
            <person name="Brownlee C."/>
            <person name="Cock J.M."/>
            <person name="Elias M."/>
            <person name="Gladyshev V.N."/>
            <person name="Groth M."/>
            <person name="Guda C."/>
            <person name="Hadaegh A."/>
            <person name="Iglesias-Rodriguez M.D."/>
            <person name="Jenkins J."/>
            <person name="Jones B.M."/>
            <person name="Lawson T."/>
            <person name="Leese F."/>
            <person name="Lindquist E."/>
            <person name="Lobanov A."/>
            <person name="Lomsadze A."/>
            <person name="Malik S.B."/>
            <person name="Marsh M.E."/>
            <person name="Mackinder L."/>
            <person name="Mock T."/>
            <person name="Mueller-Roeber B."/>
            <person name="Pagarete A."/>
            <person name="Parker M."/>
            <person name="Probert I."/>
            <person name="Quesneville H."/>
            <person name="Raines C."/>
            <person name="Rensing S.A."/>
            <person name="Riano-Pachon D.M."/>
            <person name="Richier S."/>
            <person name="Rokitta S."/>
            <person name="Shiraiwa Y."/>
            <person name="Soanes D.M."/>
            <person name="van der Giezen M."/>
            <person name="Wahlund T.M."/>
            <person name="Williams B."/>
            <person name="Wilson W."/>
            <person name="Wolfe G."/>
            <person name="Wurch L.L."/>
        </authorList>
    </citation>
    <scope>NUCLEOTIDE SEQUENCE</scope>
</reference>
<dbReference type="PaxDb" id="2903-EOD39205"/>
<reference evidence="1" key="2">
    <citation type="submission" date="2024-10" db="UniProtKB">
        <authorList>
            <consortium name="EnsemblProtists"/>
        </authorList>
    </citation>
    <scope>IDENTIFICATION</scope>
</reference>
<dbReference type="eggNOG" id="ENOG502SYJ4">
    <property type="taxonomic scope" value="Eukaryota"/>
</dbReference>
<dbReference type="AlphaFoldDB" id="A0A0D3KTX0"/>
<name>A0A0D3KTX0_EMIH1</name>
<dbReference type="HOGENOM" id="CLU_080032_0_0_1"/>
<dbReference type="Proteomes" id="UP000013827">
    <property type="component" value="Unassembled WGS sequence"/>
</dbReference>
<dbReference type="GeneID" id="17284546"/>
<sequence length="303" mass="32736">MAAGEAVVYHGGGMYHGCRRLQPGEERWVITLFYGLDRRSTRRRYGYHSRFPLGGSAMADSHAPLFHHIASKPGCDVLRRRGLYSPAALVSQHRLRPSPPRAPPARLNWLADLFSPDAADSAAAELVLSELCEPEWAIRCELGAAVASSLGGSGSLARGRTDASTDVRLDCGVRFEIDAGFDPPQGTVRLARPSRLLAAEGFWKVSETDDRDVPKAISWRLQSTGIRAGEEELVPPGPLYFNALLEGDGSTLPLQLTAGRLTVKEDIGADVGIFRARGILAEFKIVGAFEAQRAIDPAQPPAS</sequence>
<proteinExistence type="predicted"/>
<evidence type="ECO:0000313" key="1">
    <source>
        <dbReference type="EnsemblProtists" id="EOD39205"/>
    </source>
</evidence>
<protein>
    <submittedName>
        <fullName evidence="1">Uncharacterized protein</fullName>
    </submittedName>
</protein>